<dbReference type="AlphaFoldDB" id="A0A9P6W7B3"/>
<dbReference type="InterPro" id="IPR057683">
    <property type="entry name" value="DUF7923"/>
</dbReference>
<dbReference type="EMBL" id="PUHQ01000004">
    <property type="protein sequence ID" value="KAG0666641.1"/>
    <property type="molecule type" value="Genomic_DNA"/>
</dbReference>
<evidence type="ECO:0000313" key="4">
    <source>
        <dbReference type="Proteomes" id="UP000777482"/>
    </source>
</evidence>
<comment type="caution">
    <text evidence="3">The sequence shown here is derived from an EMBL/GenBank/DDBJ whole genome shotgun (WGS) entry which is preliminary data.</text>
</comment>
<proteinExistence type="predicted"/>
<accession>A0A9P6W7B3</accession>
<dbReference type="Proteomes" id="UP000777482">
    <property type="component" value="Unassembled WGS sequence"/>
</dbReference>
<organism evidence="3 4">
    <name type="scientific">Rhodotorula mucilaginosa</name>
    <name type="common">Yeast</name>
    <name type="synonym">Rhodotorula rubra</name>
    <dbReference type="NCBI Taxonomy" id="5537"/>
    <lineage>
        <taxon>Eukaryota</taxon>
        <taxon>Fungi</taxon>
        <taxon>Dikarya</taxon>
        <taxon>Basidiomycota</taxon>
        <taxon>Pucciniomycotina</taxon>
        <taxon>Microbotryomycetes</taxon>
        <taxon>Sporidiobolales</taxon>
        <taxon>Sporidiobolaceae</taxon>
        <taxon>Rhodotorula</taxon>
    </lineage>
</organism>
<evidence type="ECO:0000256" key="1">
    <source>
        <dbReference type="SAM" id="MobiDB-lite"/>
    </source>
</evidence>
<feature type="compositionally biased region" description="Polar residues" evidence="1">
    <location>
        <begin position="329"/>
        <end position="338"/>
    </location>
</feature>
<dbReference type="OrthoDB" id="2270193at2759"/>
<protein>
    <recommendedName>
        <fullName evidence="2">DUF7923 domain-containing protein</fullName>
    </recommendedName>
</protein>
<dbReference type="Pfam" id="PF25540">
    <property type="entry name" value="DUF7923"/>
    <property type="match status" value="1"/>
</dbReference>
<reference evidence="3 4" key="1">
    <citation type="submission" date="2020-11" db="EMBL/GenBank/DDBJ databases">
        <title>Kefir isolates.</title>
        <authorList>
            <person name="Marcisauskas S."/>
            <person name="Kim Y."/>
            <person name="Blasche S."/>
        </authorList>
    </citation>
    <scope>NUCLEOTIDE SEQUENCE [LARGE SCALE GENOMIC DNA]</scope>
    <source>
        <strain evidence="3 4">KR</strain>
    </source>
</reference>
<gene>
    <name evidence="3" type="ORF">C6P46_004307</name>
</gene>
<dbReference type="PANTHER" id="PTHR37543">
    <property type="entry name" value="CCCH ZINC FINGER DNA BINDING PROTEIN (AFU_ORTHOLOGUE AFUA_5G12760)"/>
    <property type="match status" value="1"/>
</dbReference>
<feature type="compositionally biased region" description="Low complexity" evidence="1">
    <location>
        <begin position="346"/>
        <end position="382"/>
    </location>
</feature>
<feature type="region of interest" description="Disordered" evidence="1">
    <location>
        <begin position="323"/>
        <end position="395"/>
    </location>
</feature>
<evidence type="ECO:0000313" key="3">
    <source>
        <dbReference type="EMBL" id="KAG0666641.1"/>
    </source>
</evidence>
<evidence type="ECO:0000259" key="2">
    <source>
        <dbReference type="Pfam" id="PF25540"/>
    </source>
</evidence>
<keyword evidence="4" id="KW-1185">Reference proteome</keyword>
<name>A0A9P6W7B3_RHOMI</name>
<feature type="region of interest" description="Disordered" evidence="1">
    <location>
        <begin position="36"/>
        <end position="63"/>
    </location>
</feature>
<feature type="domain" description="DUF7923" evidence="2">
    <location>
        <begin position="126"/>
        <end position="208"/>
    </location>
</feature>
<sequence>MSEDLLESLHQNNTVQAELDELVFAAVKEKMDLEAELDADREEWGEDGRDSDDEKVEAEREQEELERQIEAAREAYTDMNSKKEEVENLLSHFDSRIIETHERVTNASQESAQVSARRPVPVDGPPATVVFINGANAPFADELIRRGKEGGREASKTLRENLVAQNPDHVVLVHLWYDRRLLMQSLQHGRIISAPSTWNSFIWGFCREPLAAAANSSNVCFELRQELIEQHTAATLSRLGHMKSIERVVFAGMHPSAGVFDSLLTLEDANETLPTTYTQGILPHVEIIDHLPEIPKPDFGFPTLTIPGEFGSSISKPFAIRSPEELTTEESASRTQPLLSPESAPASQAAGRARSVASSTVSRPATVRAAPPTRAPFASTSTGHQRRPLNPNRGFTNQDPPLCYYFYLNSKTGCTDRRCQRSHDYDLNERQVQRFRQDVKRFPCKAFEKTGKCDYQARGAGQPCLFSHDRPRRA</sequence>
<dbReference type="PANTHER" id="PTHR37543:SF1">
    <property type="entry name" value="CCCH ZINC FINGER DNA BINDING PROTEIN (AFU_ORTHOLOGUE AFUA_5G12760)"/>
    <property type="match status" value="1"/>
</dbReference>